<protein>
    <submittedName>
        <fullName evidence="1">Uncharacterized protein</fullName>
    </submittedName>
</protein>
<evidence type="ECO:0000313" key="1">
    <source>
        <dbReference type="EMBL" id="EST45675.1"/>
    </source>
</evidence>
<name>V6LM05_9EUKA</name>
<reference evidence="2" key="2">
    <citation type="submission" date="2020-12" db="EMBL/GenBank/DDBJ databases">
        <title>New Spironucleus salmonicida genome in near-complete chromosomes.</title>
        <authorList>
            <person name="Xu F."/>
            <person name="Kurt Z."/>
            <person name="Jimenez-Gonzalez A."/>
            <person name="Astvaldsson A."/>
            <person name="Andersson J.O."/>
            <person name="Svard S.G."/>
        </authorList>
    </citation>
    <scope>NUCLEOTIDE SEQUENCE</scope>
    <source>
        <strain evidence="2">ATCC 50377</strain>
    </source>
</reference>
<sequence>MDCWVAVYNLTHETRLLAIHSLLQFGQVVQQHVLSSSLILVRFAEPLFAQAALLRRALPLSQNSVIGITEPQENWLRTVPKGNQGTNSISFYPERRMPKVKVDFIQKILDLIW</sequence>
<dbReference type="VEuPathDB" id="GiardiaDB:SS50377_22165"/>
<dbReference type="Proteomes" id="UP000018208">
    <property type="component" value="Unassembled WGS sequence"/>
</dbReference>
<accession>V6LM05</accession>
<dbReference type="AlphaFoldDB" id="V6LM05"/>
<gene>
    <name evidence="1" type="ORF">SS50377_14247</name>
    <name evidence="2" type="ORF">SS50377_22165</name>
</gene>
<evidence type="ECO:0000313" key="3">
    <source>
        <dbReference type="Proteomes" id="UP000018208"/>
    </source>
</evidence>
<organism evidence="1">
    <name type="scientific">Spironucleus salmonicida</name>
    <dbReference type="NCBI Taxonomy" id="348837"/>
    <lineage>
        <taxon>Eukaryota</taxon>
        <taxon>Metamonada</taxon>
        <taxon>Diplomonadida</taxon>
        <taxon>Hexamitidae</taxon>
        <taxon>Hexamitinae</taxon>
        <taxon>Spironucleus</taxon>
    </lineage>
</organism>
<keyword evidence="3" id="KW-1185">Reference proteome</keyword>
<dbReference type="EMBL" id="AUWU02000002">
    <property type="protein sequence ID" value="KAH0576601.1"/>
    <property type="molecule type" value="Genomic_DNA"/>
</dbReference>
<reference evidence="1 2" key="1">
    <citation type="journal article" date="2014" name="PLoS Genet.">
        <title>The Genome of Spironucleus salmonicida Highlights a Fish Pathogen Adapted to Fluctuating Environments.</title>
        <authorList>
            <person name="Xu F."/>
            <person name="Jerlstrom-Hultqvist J."/>
            <person name="Einarsson E."/>
            <person name="Astvaldsson A."/>
            <person name="Svard S.G."/>
            <person name="Andersson J.O."/>
        </authorList>
    </citation>
    <scope>NUCLEOTIDE SEQUENCE</scope>
    <source>
        <strain evidence="2">ATCC 50377</strain>
    </source>
</reference>
<dbReference type="EMBL" id="KI546089">
    <property type="protein sequence ID" value="EST45675.1"/>
    <property type="molecule type" value="Genomic_DNA"/>
</dbReference>
<evidence type="ECO:0000313" key="2">
    <source>
        <dbReference type="EMBL" id="KAH0576601.1"/>
    </source>
</evidence>
<proteinExistence type="predicted"/>